<dbReference type="RefSeq" id="WP_240478454.1">
    <property type="nucleotide sequence ID" value="NZ_JBEWQG010000011.1"/>
</dbReference>
<reference evidence="1 2" key="1">
    <citation type="submission" date="2016-11" db="EMBL/GenBank/DDBJ databases">
        <title>Whole genomes of Flavobacteriaceae.</title>
        <authorList>
            <person name="Stine C."/>
            <person name="Li C."/>
            <person name="Tadesse D."/>
        </authorList>
    </citation>
    <scope>NUCLEOTIDE SEQUENCE [LARGE SCALE GENOMIC DNA]</scope>
    <source>
        <strain evidence="1 2">ATCC 29551</strain>
    </source>
</reference>
<gene>
    <name evidence="1" type="ORF">B0A62_06970</name>
</gene>
<protein>
    <submittedName>
        <fullName evidence="1">Uncharacterized protein</fullName>
    </submittedName>
</protein>
<evidence type="ECO:0000313" key="2">
    <source>
        <dbReference type="Proteomes" id="UP000198424"/>
    </source>
</evidence>
<evidence type="ECO:0000313" key="1">
    <source>
        <dbReference type="EMBL" id="OXA96985.1"/>
    </source>
</evidence>
<accession>A0ABX4CL58</accession>
<name>A0ABX4CL58_FLAHY</name>
<dbReference type="EMBL" id="MUGY01000004">
    <property type="protein sequence ID" value="OXA96985.1"/>
    <property type="molecule type" value="Genomic_DNA"/>
</dbReference>
<sequence>MGTPSRELPVETILILAQDSKVVYIPVGYVNAIESLQRDSKLISFSTLPLCNVSNDDFRYPTDYGIIKEFIYSYLKKAVLNKAIFRKL</sequence>
<organism evidence="1 2">
    <name type="scientific">Flavobacterium hydatis</name>
    <name type="common">Cytophaga aquatilis</name>
    <dbReference type="NCBI Taxonomy" id="991"/>
    <lineage>
        <taxon>Bacteria</taxon>
        <taxon>Pseudomonadati</taxon>
        <taxon>Bacteroidota</taxon>
        <taxon>Flavobacteriia</taxon>
        <taxon>Flavobacteriales</taxon>
        <taxon>Flavobacteriaceae</taxon>
        <taxon>Flavobacterium</taxon>
    </lineage>
</organism>
<dbReference type="Proteomes" id="UP000198424">
    <property type="component" value="Unassembled WGS sequence"/>
</dbReference>
<comment type="caution">
    <text evidence="1">The sequence shown here is derived from an EMBL/GenBank/DDBJ whole genome shotgun (WGS) entry which is preliminary data.</text>
</comment>
<proteinExistence type="predicted"/>
<keyword evidence="2" id="KW-1185">Reference proteome</keyword>